<feature type="compositionally biased region" description="Low complexity" evidence="9">
    <location>
        <begin position="210"/>
        <end position="230"/>
    </location>
</feature>
<evidence type="ECO:0000256" key="9">
    <source>
        <dbReference type="SAM" id="MobiDB-lite"/>
    </source>
</evidence>
<dbReference type="PANTHER" id="PTHR12786:SF1">
    <property type="entry name" value="SPLICING REGULATOR SDE2"/>
    <property type="match status" value="1"/>
</dbReference>
<protein>
    <submittedName>
        <fullName evidence="11">Silencing defective 2 N-terminal ubiquitin domain</fullName>
    </submittedName>
</protein>
<keyword evidence="7" id="KW-0539">Nucleus</keyword>
<gene>
    <name evidence="11" type="ORF">QE152_g8841</name>
</gene>
<keyword evidence="8" id="KW-0131">Cell cycle</keyword>
<reference evidence="11 12" key="1">
    <citation type="journal article" date="2024" name="BMC Genomics">
        <title>De novo assembly and annotation of Popillia japonica's genome with initial clues to its potential as an invasive pest.</title>
        <authorList>
            <person name="Cucini C."/>
            <person name="Boschi S."/>
            <person name="Funari R."/>
            <person name="Cardaioli E."/>
            <person name="Iannotti N."/>
            <person name="Marturano G."/>
            <person name="Paoli F."/>
            <person name="Bruttini M."/>
            <person name="Carapelli A."/>
            <person name="Frati F."/>
            <person name="Nardi F."/>
        </authorList>
    </citation>
    <scope>NUCLEOTIDE SEQUENCE [LARGE SCALE GENOMIC DNA]</scope>
    <source>
        <strain evidence="11">DMR45628</strain>
    </source>
</reference>
<evidence type="ECO:0000259" key="10">
    <source>
        <dbReference type="Pfam" id="PF22782"/>
    </source>
</evidence>
<proteinExistence type="inferred from homology"/>
<dbReference type="Pfam" id="PF22782">
    <property type="entry name" value="SDE2"/>
    <property type="match status" value="1"/>
</dbReference>
<keyword evidence="12" id="KW-1185">Reference proteome</keyword>
<feature type="compositionally biased region" description="Polar residues" evidence="9">
    <location>
        <begin position="243"/>
        <end position="277"/>
    </location>
</feature>
<dbReference type="GO" id="GO:0005634">
    <property type="term" value="C:nucleus"/>
    <property type="evidence" value="ECO:0007669"/>
    <property type="project" value="UniProtKB-SubCell"/>
</dbReference>
<evidence type="ECO:0000313" key="11">
    <source>
        <dbReference type="EMBL" id="KAK9739687.1"/>
    </source>
</evidence>
<feature type="domain" description="SDE2-like" evidence="10">
    <location>
        <begin position="66"/>
        <end position="162"/>
    </location>
</feature>
<name>A0AAW1LZG8_POPJA</name>
<evidence type="ECO:0000256" key="6">
    <source>
        <dbReference type="ARBA" id="ARBA00023187"/>
    </source>
</evidence>
<dbReference type="InterPro" id="IPR051421">
    <property type="entry name" value="RNA_Proc_DNA_Dmg_Regulator"/>
</dbReference>
<keyword evidence="6" id="KW-0508">mRNA splicing</keyword>
<evidence type="ECO:0000256" key="8">
    <source>
        <dbReference type="ARBA" id="ARBA00023306"/>
    </source>
</evidence>
<evidence type="ECO:0000256" key="7">
    <source>
        <dbReference type="ARBA" id="ARBA00023242"/>
    </source>
</evidence>
<dbReference type="Proteomes" id="UP001458880">
    <property type="component" value="Unassembled WGS sequence"/>
</dbReference>
<evidence type="ECO:0000313" key="12">
    <source>
        <dbReference type="Proteomes" id="UP001458880"/>
    </source>
</evidence>
<dbReference type="InterPro" id="IPR053822">
    <property type="entry name" value="SDE2-like_dom"/>
</dbReference>
<dbReference type="AlphaFoldDB" id="A0AAW1LZG8"/>
<keyword evidence="5" id="KW-0507">mRNA processing</keyword>
<sequence>MFNLLLNNKSIIVIKDDITLPKMHLHIHHALFLDSSHYYLLQNGKRINSDTIIKPGNIDIILRICGGKGGFGSMLRAIGAQIEKTTNREACRDLSGRRLRDINEEKRLKKWIAQQAEREKEAVERRYKKLEKLCEKPKHQFQDKEYDNERSLLPEIVENAVSQGLKASCSNTTRKRKGSEIEDHKKKRKLWIDDEFDEDVSSDNSDVSDNENSSHSITSSHTSETNSSNTIKDDKAPDKEAEPQSNDEAGENKNCSIKTTESQSDVVSNKCLSETVI</sequence>
<keyword evidence="4" id="KW-0963">Cytoplasm</keyword>
<accession>A0AAW1LZG8</accession>
<dbReference type="GO" id="GO:0008380">
    <property type="term" value="P:RNA splicing"/>
    <property type="evidence" value="ECO:0007669"/>
    <property type="project" value="UniProtKB-KW"/>
</dbReference>
<comment type="similarity">
    <text evidence="3">Belongs to the SDE2 family.</text>
</comment>
<evidence type="ECO:0000256" key="5">
    <source>
        <dbReference type="ARBA" id="ARBA00022664"/>
    </source>
</evidence>
<evidence type="ECO:0000256" key="2">
    <source>
        <dbReference type="ARBA" id="ARBA00004496"/>
    </source>
</evidence>
<evidence type="ECO:0000256" key="3">
    <source>
        <dbReference type="ARBA" id="ARBA00008726"/>
    </source>
</evidence>
<comment type="caution">
    <text evidence="11">The sequence shown here is derived from an EMBL/GenBank/DDBJ whole genome shotgun (WGS) entry which is preliminary data.</text>
</comment>
<dbReference type="EMBL" id="JASPKY010000072">
    <property type="protein sequence ID" value="KAK9739687.1"/>
    <property type="molecule type" value="Genomic_DNA"/>
</dbReference>
<feature type="compositionally biased region" description="Acidic residues" evidence="9">
    <location>
        <begin position="198"/>
        <end position="209"/>
    </location>
</feature>
<dbReference type="PANTHER" id="PTHR12786">
    <property type="entry name" value="SPLICING FACTOR SF3A-RELATED"/>
    <property type="match status" value="1"/>
</dbReference>
<comment type="subcellular location">
    <subcellularLocation>
        <location evidence="2">Cytoplasm</location>
    </subcellularLocation>
    <subcellularLocation>
        <location evidence="1">Nucleus</location>
    </subcellularLocation>
</comment>
<evidence type="ECO:0000256" key="1">
    <source>
        <dbReference type="ARBA" id="ARBA00004123"/>
    </source>
</evidence>
<dbReference type="GO" id="GO:0005737">
    <property type="term" value="C:cytoplasm"/>
    <property type="evidence" value="ECO:0007669"/>
    <property type="project" value="UniProtKB-SubCell"/>
</dbReference>
<feature type="compositionally biased region" description="Basic and acidic residues" evidence="9">
    <location>
        <begin position="231"/>
        <end position="242"/>
    </location>
</feature>
<evidence type="ECO:0000256" key="4">
    <source>
        <dbReference type="ARBA" id="ARBA00022490"/>
    </source>
</evidence>
<organism evidence="11 12">
    <name type="scientific">Popillia japonica</name>
    <name type="common">Japanese beetle</name>
    <dbReference type="NCBI Taxonomy" id="7064"/>
    <lineage>
        <taxon>Eukaryota</taxon>
        <taxon>Metazoa</taxon>
        <taxon>Ecdysozoa</taxon>
        <taxon>Arthropoda</taxon>
        <taxon>Hexapoda</taxon>
        <taxon>Insecta</taxon>
        <taxon>Pterygota</taxon>
        <taxon>Neoptera</taxon>
        <taxon>Endopterygota</taxon>
        <taxon>Coleoptera</taxon>
        <taxon>Polyphaga</taxon>
        <taxon>Scarabaeiformia</taxon>
        <taxon>Scarabaeidae</taxon>
        <taxon>Rutelinae</taxon>
        <taxon>Popillia</taxon>
    </lineage>
</organism>
<dbReference type="GO" id="GO:0006397">
    <property type="term" value="P:mRNA processing"/>
    <property type="evidence" value="ECO:0007669"/>
    <property type="project" value="UniProtKB-KW"/>
</dbReference>
<feature type="region of interest" description="Disordered" evidence="9">
    <location>
        <begin position="198"/>
        <end position="277"/>
    </location>
</feature>